<sequence length="266" mass="28500">MLSAVPLPLGSSIKFVVSGPSGIGSLNCVLFRFLERLERRITAGIGSEALRVGNLKSLKKTAFQGEAKLEAVEREKENGPAVASYGKCPGRQYPGPGDEPPLGGGSSTVGAHILDRWRTAWNRRLVSFDLFTRPDNRIRGTGVEGCHYRRLPCLGPRLAPRESGRMTASFLVPGSDASHCNGFAETLYLMIKHVRSPLPSPPLPSSAETASQVCLPHPGVFRTGWPAGMHFIVRAFSIAALEAVLSETLQPSGATSLEKNLISSSP</sequence>
<comment type="caution">
    <text evidence="2">The sequence shown here is derived from an EMBL/GenBank/DDBJ whole genome shotgun (WGS) entry which is preliminary data.</text>
</comment>
<gene>
    <name evidence="2" type="ORF">J2W61_004744</name>
</gene>
<proteinExistence type="predicted"/>
<feature type="region of interest" description="Disordered" evidence="1">
    <location>
        <begin position="80"/>
        <end position="105"/>
    </location>
</feature>
<evidence type="ECO:0000256" key="1">
    <source>
        <dbReference type="SAM" id="MobiDB-lite"/>
    </source>
</evidence>
<evidence type="ECO:0000313" key="2">
    <source>
        <dbReference type="EMBL" id="MDR6704869.1"/>
    </source>
</evidence>
<name>A0AAW8M0E0_AGRTU</name>
<accession>A0AAW8M0E0</accession>
<dbReference type="Proteomes" id="UP001265315">
    <property type="component" value="Unassembled WGS sequence"/>
</dbReference>
<dbReference type="EMBL" id="JAVDSW010000006">
    <property type="protein sequence ID" value="MDR6704869.1"/>
    <property type="molecule type" value="Genomic_DNA"/>
</dbReference>
<reference evidence="2" key="1">
    <citation type="submission" date="2023-07" db="EMBL/GenBank/DDBJ databases">
        <title>Sorghum-associated microbial communities from plants grown in Nebraska, USA.</title>
        <authorList>
            <person name="Schachtman D."/>
        </authorList>
    </citation>
    <scope>NUCLEOTIDE SEQUENCE</scope>
    <source>
        <strain evidence="2">1457</strain>
    </source>
</reference>
<organism evidence="2 3">
    <name type="scientific">Agrobacterium tumefaciens</name>
    <dbReference type="NCBI Taxonomy" id="358"/>
    <lineage>
        <taxon>Bacteria</taxon>
        <taxon>Pseudomonadati</taxon>
        <taxon>Pseudomonadota</taxon>
        <taxon>Alphaproteobacteria</taxon>
        <taxon>Hyphomicrobiales</taxon>
        <taxon>Rhizobiaceae</taxon>
        <taxon>Rhizobium/Agrobacterium group</taxon>
        <taxon>Agrobacterium</taxon>
        <taxon>Agrobacterium tumefaciens complex</taxon>
    </lineage>
</organism>
<dbReference type="AlphaFoldDB" id="A0AAW8M0E0"/>
<protein>
    <submittedName>
        <fullName evidence="2">Uncharacterized protein</fullName>
    </submittedName>
</protein>
<evidence type="ECO:0000313" key="3">
    <source>
        <dbReference type="Proteomes" id="UP001265315"/>
    </source>
</evidence>